<dbReference type="InterPro" id="IPR011009">
    <property type="entry name" value="Kinase-like_dom_sf"/>
</dbReference>
<evidence type="ECO:0000313" key="1">
    <source>
        <dbReference type="EMBL" id="GLI26239.1"/>
    </source>
</evidence>
<keyword evidence="2" id="KW-1185">Reference proteome</keyword>
<dbReference type="GO" id="GO:0019748">
    <property type="term" value="P:secondary metabolic process"/>
    <property type="evidence" value="ECO:0007669"/>
    <property type="project" value="InterPro"/>
</dbReference>
<dbReference type="SUPFAM" id="SSF56112">
    <property type="entry name" value="Protein kinase-like (PK-like)"/>
    <property type="match status" value="1"/>
</dbReference>
<dbReference type="Gene3D" id="3.90.1200.10">
    <property type="match status" value="1"/>
</dbReference>
<reference evidence="1" key="1">
    <citation type="submission" date="2022-12" db="EMBL/GenBank/DDBJ databases">
        <title>Reference genome sequencing for broad-spectrum identification of bacterial and archaeal isolates by mass spectrometry.</title>
        <authorList>
            <person name="Sekiguchi Y."/>
            <person name="Tourlousse D.M."/>
        </authorList>
    </citation>
    <scope>NUCLEOTIDE SEQUENCE</scope>
    <source>
        <strain evidence="1">14</strain>
    </source>
</reference>
<proteinExistence type="predicted"/>
<name>A0A9W6CSX6_9MICO</name>
<comment type="caution">
    <text evidence="1">The sequence shown here is derived from an EMBL/GenBank/DDBJ whole genome shotgun (WGS) entry which is preliminary data.</text>
</comment>
<protein>
    <submittedName>
        <fullName evidence="1">Streptomycin 3''-phosphotransferase</fullName>
    </submittedName>
</protein>
<gene>
    <name evidence="1" type="primary">str</name>
    <name evidence="1" type="ORF">ARHIZOSPH14_04810</name>
</gene>
<sequence>MAVSASPERPAAVGAATLRGRVGPPTRAADVVLESWLDRWRLAADGLPIETRTSRLLPVRTEEGVVAMLKVSRSDEEQRGGSVLAAWGGAGAAPVLRVDGDALLVVRATGGRNLVTMVEAGRDEAATRVLCATAARLHAASGAVRDVADDQLVPLAKWFRDLSPQSDLLGPFHRRGAGIAAELLDEQTEIVALHGDLHHGNVLDFGASGWLAIDPKGLVGDRAFDYCNLFCNPGHLIPVARGRLEATLKVVTDASGLAPRRMLRWLVAWCALSSTWYAVDDDPVHAASVTAIGELAADLLDRDSRG</sequence>
<evidence type="ECO:0000313" key="2">
    <source>
        <dbReference type="Proteomes" id="UP001144396"/>
    </source>
</evidence>
<accession>A0A9W6CSX6</accession>
<dbReference type="Proteomes" id="UP001144396">
    <property type="component" value="Unassembled WGS sequence"/>
</dbReference>
<dbReference type="InterPro" id="IPR006748">
    <property type="entry name" value="NH2Glyco/OHUrea_AB-resist_kin"/>
</dbReference>
<organism evidence="1 2">
    <name type="scientific">Agromyces rhizosphaerae</name>
    <dbReference type="NCBI Taxonomy" id="88374"/>
    <lineage>
        <taxon>Bacteria</taxon>
        <taxon>Bacillati</taxon>
        <taxon>Actinomycetota</taxon>
        <taxon>Actinomycetes</taxon>
        <taxon>Micrococcales</taxon>
        <taxon>Microbacteriaceae</taxon>
        <taxon>Agromyces</taxon>
    </lineage>
</organism>
<dbReference type="EMBL" id="BSDP01000001">
    <property type="protein sequence ID" value="GLI26239.1"/>
    <property type="molecule type" value="Genomic_DNA"/>
</dbReference>
<dbReference type="GO" id="GO:0016773">
    <property type="term" value="F:phosphotransferase activity, alcohol group as acceptor"/>
    <property type="evidence" value="ECO:0007669"/>
    <property type="project" value="InterPro"/>
</dbReference>
<dbReference type="RefSeq" id="WP_281882236.1">
    <property type="nucleotide sequence ID" value="NZ_BSDP01000001.1"/>
</dbReference>
<dbReference type="Pfam" id="PF04655">
    <property type="entry name" value="APH_6_hur"/>
    <property type="match status" value="1"/>
</dbReference>
<dbReference type="AlphaFoldDB" id="A0A9W6CSX6"/>